<dbReference type="RefSeq" id="WP_074950939.1">
    <property type="nucleotide sequence ID" value="NZ_FPBV01000006.1"/>
</dbReference>
<dbReference type="EMBL" id="FPBV01000006">
    <property type="protein sequence ID" value="SFU69437.1"/>
    <property type="molecule type" value="Genomic_DNA"/>
</dbReference>
<dbReference type="eggNOG" id="COG4856">
    <property type="taxonomic scope" value="Bacteria"/>
</dbReference>
<dbReference type="STRING" id="392015.SAMN05421543_10676"/>
<dbReference type="InterPro" id="IPR012505">
    <property type="entry name" value="YbbR"/>
</dbReference>
<dbReference type="OrthoDB" id="1013291at2"/>
<keyword evidence="2" id="KW-1185">Reference proteome</keyword>
<dbReference type="InterPro" id="IPR053154">
    <property type="entry name" value="c-di-AMP_regulator"/>
</dbReference>
<dbReference type="Gene3D" id="2.170.120.30">
    <property type="match status" value="2"/>
</dbReference>
<sequence length="403" mass="41294">MDRFLNSNAFLRVIALVMACVLWLSVNAPGNSGGGAGGPVVKSFPYPVRVQVSPDMTVTSIDNPTVMVEIVTDAVNVSSLTAQMLGVSVVADARGLSAGRHELRLTATGMPPVRYSIDPPVVTVNLDHKVVSVADVRVTTTGKPAAGYEAGQATADLQAAQVSGAQSAVAQVDHLEAAVAIDGAKAAVTRTVELKPVTASGAPVAGVEVNPPTGTVTVQIRPKSVTARLVPEIQGSPADGYAVAGVRFNPADVRLRLGEDAAIGMDAVQVPVDVSGLTRTKTWTVHIPLPAGATSADPSEVTVTVEVDQSAQRTFHGLPVTVANVPAGLRASAATPAMVDLTVTGPAAVVAKMADSNLHAYVDASGLAAGTYTLTPKAEVPDWVRVSDWAPAAVQVQLQPARP</sequence>
<dbReference type="Gene3D" id="2.170.120.40">
    <property type="entry name" value="YbbR-like domain"/>
    <property type="match status" value="2"/>
</dbReference>
<dbReference type="Pfam" id="PF07949">
    <property type="entry name" value="YbbR"/>
    <property type="match status" value="3"/>
</dbReference>
<dbReference type="Proteomes" id="UP000183508">
    <property type="component" value="Unassembled WGS sequence"/>
</dbReference>
<dbReference type="PANTHER" id="PTHR37804">
    <property type="entry name" value="CDAA REGULATORY PROTEIN CDAR"/>
    <property type="match status" value="1"/>
</dbReference>
<dbReference type="AlphaFoldDB" id="A0A1I7I932"/>
<accession>A0A1I7I932</accession>
<protein>
    <submittedName>
        <fullName evidence="1">YbbR domain-containing protein</fullName>
    </submittedName>
</protein>
<dbReference type="PANTHER" id="PTHR37804:SF1">
    <property type="entry name" value="CDAA REGULATORY PROTEIN CDAR"/>
    <property type="match status" value="1"/>
</dbReference>
<proteinExistence type="predicted"/>
<organism evidence="1 2">
    <name type="scientific">Alicyclobacillus macrosporangiidus</name>
    <dbReference type="NCBI Taxonomy" id="392015"/>
    <lineage>
        <taxon>Bacteria</taxon>
        <taxon>Bacillati</taxon>
        <taxon>Bacillota</taxon>
        <taxon>Bacilli</taxon>
        <taxon>Bacillales</taxon>
        <taxon>Alicyclobacillaceae</taxon>
        <taxon>Alicyclobacillus</taxon>
    </lineage>
</organism>
<evidence type="ECO:0000313" key="2">
    <source>
        <dbReference type="Proteomes" id="UP000183508"/>
    </source>
</evidence>
<gene>
    <name evidence="1" type="ORF">SAMN05421543_10676</name>
</gene>
<reference evidence="2" key="1">
    <citation type="submission" date="2016-10" db="EMBL/GenBank/DDBJ databases">
        <authorList>
            <person name="Varghese N."/>
        </authorList>
    </citation>
    <scope>NUCLEOTIDE SEQUENCE [LARGE SCALE GENOMIC DNA]</scope>
    <source>
        <strain evidence="2">DSM 17980</strain>
    </source>
</reference>
<name>A0A1I7I932_9BACL</name>
<evidence type="ECO:0000313" key="1">
    <source>
        <dbReference type="EMBL" id="SFU69437.1"/>
    </source>
</evidence>